<feature type="binding site" evidence="6">
    <location>
        <begin position="10"/>
        <end position="17"/>
    </location>
    <ligand>
        <name>ATP</name>
        <dbReference type="ChEBI" id="CHEBI:30616"/>
    </ligand>
</feature>
<comment type="function">
    <text evidence="6">Catalyzes the phosphorylation of ribose 1,5-bisphosphate to 5-phospho-D-ribosyl alpha-1-diphosphate (PRPP).</text>
</comment>
<dbReference type="InterPro" id="IPR027417">
    <property type="entry name" value="P-loop_NTPase"/>
</dbReference>
<sequence length="215" mass="22922">MSGRLIYLMGPSGSGKDSLLQAARERLAERGCVIVRRVITRSAEAIGEDAIGVAPAEFDQQEAAGAFALSWRANGLAYGIPRQIDDWLAAGQDVLLNGSRGHLEAARQRYPDLLAILLQVDEAVLRQRLQARGRETPEQIEQRLARSRSFTPVGGAFGSGILLRSTSCIPAVAAATVAAKAPPTGEFLTVLDNSGPLPHTVSRLLQLISDARVCA</sequence>
<evidence type="ECO:0000313" key="8">
    <source>
        <dbReference type="EMBL" id="SEP63513.1"/>
    </source>
</evidence>
<dbReference type="EMBL" id="FOFP01000001">
    <property type="protein sequence ID" value="SEP63513.1"/>
    <property type="molecule type" value="Genomic_DNA"/>
</dbReference>
<comment type="pathway">
    <text evidence="2 6">Metabolic intermediate biosynthesis; 5-phospho-alpha-D-ribose 1-diphosphate biosynthesis; 5-phospho-alpha-D-ribose 1-diphosphate from D-ribose 5-phosphate (route II): step 3/3.</text>
</comment>
<comment type="similarity">
    <text evidence="6">Belongs to the ribose 1,5-bisphosphokinase family.</text>
</comment>
<dbReference type="Pfam" id="PF13238">
    <property type="entry name" value="AAA_18"/>
    <property type="match status" value="1"/>
</dbReference>
<dbReference type="PANTHER" id="PTHR23117">
    <property type="entry name" value="GUANYLATE KINASE-RELATED"/>
    <property type="match status" value="1"/>
</dbReference>
<dbReference type="Proteomes" id="UP000198512">
    <property type="component" value="Unassembled WGS sequence"/>
</dbReference>
<reference evidence="8 9" key="1">
    <citation type="submission" date="2016-10" db="EMBL/GenBank/DDBJ databases">
        <authorList>
            <person name="Varghese N."/>
            <person name="Submissions S."/>
        </authorList>
    </citation>
    <scope>NUCLEOTIDE SEQUENCE [LARGE SCALE GENOMIC DNA]</scope>
    <source>
        <strain evidence="8 9">CIP 109853</strain>
    </source>
</reference>
<dbReference type="InterPro" id="IPR012699">
    <property type="entry name" value="PhnN"/>
</dbReference>
<dbReference type="NCBIfam" id="TIGR02322">
    <property type="entry name" value="phosphon_PhnN"/>
    <property type="match status" value="1"/>
</dbReference>
<accession>A0ABY1B0H7</accession>
<dbReference type="HAMAP" id="MF_00836">
    <property type="entry name" value="PhnN"/>
    <property type="match status" value="1"/>
</dbReference>
<dbReference type="InterPro" id="IPR008145">
    <property type="entry name" value="GK/Ca_channel_bsu"/>
</dbReference>
<name>A0ABY1B0H7_9PSED</name>
<evidence type="ECO:0000256" key="2">
    <source>
        <dbReference type="ARBA" id="ARBA00005069"/>
    </source>
</evidence>
<comment type="catalytic activity">
    <reaction evidence="1 6">
        <text>alpha-D-ribose 1,5-bisphosphate + ATP = 5-phospho-alpha-D-ribose 1-diphosphate + ADP</text>
        <dbReference type="Rhea" id="RHEA:20109"/>
        <dbReference type="ChEBI" id="CHEBI:30616"/>
        <dbReference type="ChEBI" id="CHEBI:58017"/>
        <dbReference type="ChEBI" id="CHEBI:68688"/>
        <dbReference type="ChEBI" id="CHEBI:456216"/>
        <dbReference type="EC" id="2.7.4.23"/>
    </reaction>
</comment>
<dbReference type="RefSeq" id="WP_069517012.1">
    <property type="nucleotide sequence ID" value="NZ_FOFP01000001.1"/>
</dbReference>
<dbReference type="SMART" id="SM00072">
    <property type="entry name" value="GuKc"/>
    <property type="match status" value="1"/>
</dbReference>
<evidence type="ECO:0000313" key="9">
    <source>
        <dbReference type="Proteomes" id="UP000198512"/>
    </source>
</evidence>
<keyword evidence="9" id="KW-1185">Reference proteome</keyword>
<evidence type="ECO:0000256" key="1">
    <source>
        <dbReference type="ARBA" id="ARBA00000373"/>
    </source>
</evidence>
<evidence type="ECO:0000256" key="3">
    <source>
        <dbReference type="ARBA" id="ARBA00022679"/>
    </source>
</evidence>
<keyword evidence="3 6" id="KW-0808">Transferase</keyword>
<feature type="domain" description="Guanylate kinase/L-type calcium channel beta subunit" evidence="7">
    <location>
        <begin position="2"/>
        <end position="180"/>
    </location>
</feature>
<evidence type="ECO:0000256" key="5">
    <source>
        <dbReference type="ARBA" id="ARBA00022840"/>
    </source>
</evidence>
<proteinExistence type="inferred from homology"/>
<keyword evidence="4 6" id="KW-0547">Nucleotide-binding</keyword>
<keyword evidence="5 6" id="KW-0067">ATP-binding</keyword>
<dbReference type="EC" id="2.7.4.23" evidence="6"/>
<evidence type="ECO:0000256" key="4">
    <source>
        <dbReference type="ARBA" id="ARBA00022741"/>
    </source>
</evidence>
<dbReference type="PANTHER" id="PTHR23117:SF8">
    <property type="entry name" value="RIBOSE 1,5-BISPHOSPHATE PHOSPHOKINASE PHNN"/>
    <property type="match status" value="1"/>
</dbReference>
<evidence type="ECO:0000259" key="7">
    <source>
        <dbReference type="SMART" id="SM00072"/>
    </source>
</evidence>
<gene>
    <name evidence="6" type="primary">phnN</name>
    <name evidence="8" type="ORF">SAMN05216600_101162</name>
</gene>
<protein>
    <recommendedName>
        <fullName evidence="6">Ribose 1,5-bisphosphate phosphokinase PhnN</fullName>
        <ecNumber evidence="6">2.7.4.23</ecNumber>
    </recommendedName>
    <alternativeName>
        <fullName evidence="6">Ribose 1,5-bisphosphokinase</fullName>
    </alternativeName>
</protein>
<dbReference type="Gene3D" id="3.40.50.300">
    <property type="entry name" value="P-loop containing nucleotide triphosphate hydrolases"/>
    <property type="match status" value="1"/>
</dbReference>
<dbReference type="SUPFAM" id="SSF52540">
    <property type="entry name" value="P-loop containing nucleoside triphosphate hydrolases"/>
    <property type="match status" value="1"/>
</dbReference>
<organism evidence="8 9">
    <name type="scientific">Pseudomonas cuatrocienegasensis</name>
    <dbReference type="NCBI Taxonomy" id="543360"/>
    <lineage>
        <taxon>Bacteria</taxon>
        <taxon>Pseudomonadati</taxon>
        <taxon>Pseudomonadota</taxon>
        <taxon>Gammaproteobacteria</taxon>
        <taxon>Pseudomonadales</taxon>
        <taxon>Pseudomonadaceae</taxon>
        <taxon>Pseudomonas</taxon>
    </lineage>
</organism>
<evidence type="ECO:0000256" key="6">
    <source>
        <dbReference type="HAMAP-Rule" id="MF_00836"/>
    </source>
</evidence>
<dbReference type="NCBIfam" id="NF007485">
    <property type="entry name" value="PRK10078.1"/>
    <property type="match status" value="1"/>
</dbReference>
<comment type="caution">
    <text evidence="8">The sequence shown here is derived from an EMBL/GenBank/DDBJ whole genome shotgun (WGS) entry which is preliminary data.</text>
</comment>